<proteinExistence type="predicted"/>
<organism evidence="3">
    <name type="scientific">Fagus sylvatica</name>
    <name type="common">Beechnut</name>
    <dbReference type="NCBI Taxonomy" id="28930"/>
    <lineage>
        <taxon>Eukaryota</taxon>
        <taxon>Viridiplantae</taxon>
        <taxon>Streptophyta</taxon>
        <taxon>Embryophyta</taxon>
        <taxon>Tracheophyta</taxon>
        <taxon>Spermatophyta</taxon>
        <taxon>Magnoliopsida</taxon>
        <taxon>eudicotyledons</taxon>
        <taxon>Gunneridae</taxon>
        <taxon>Pentapetalae</taxon>
        <taxon>rosids</taxon>
        <taxon>fabids</taxon>
        <taxon>Fagales</taxon>
        <taxon>Fagaceae</taxon>
        <taxon>Fagus</taxon>
    </lineage>
</organism>
<feature type="domain" description="Reverse transcriptase" evidence="2">
    <location>
        <begin position="526"/>
        <end position="729"/>
    </location>
</feature>
<dbReference type="SUPFAM" id="SSF56672">
    <property type="entry name" value="DNA/RNA polymerases"/>
    <property type="match status" value="1"/>
</dbReference>
<protein>
    <recommendedName>
        <fullName evidence="2">Reverse transcriptase domain-containing protein</fullName>
    </recommendedName>
</protein>
<feature type="compositionally biased region" description="Basic and acidic residues" evidence="1">
    <location>
        <begin position="205"/>
        <end position="217"/>
    </location>
</feature>
<gene>
    <name evidence="3" type="ORF">FSB_LOCUS57413</name>
</gene>
<reference evidence="3" key="1">
    <citation type="submission" date="2018-02" db="EMBL/GenBank/DDBJ databases">
        <authorList>
            <person name="Cohen D.B."/>
            <person name="Kent A.D."/>
        </authorList>
    </citation>
    <scope>NUCLEOTIDE SEQUENCE</scope>
</reference>
<feature type="region of interest" description="Disordered" evidence="1">
    <location>
        <begin position="81"/>
        <end position="163"/>
    </location>
</feature>
<evidence type="ECO:0000256" key="1">
    <source>
        <dbReference type="SAM" id="MobiDB-lite"/>
    </source>
</evidence>
<dbReference type="PANTHER" id="PTHR33116">
    <property type="entry name" value="REVERSE TRANSCRIPTASE ZINC-BINDING DOMAIN-CONTAINING PROTEIN-RELATED-RELATED"/>
    <property type="match status" value="1"/>
</dbReference>
<dbReference type="PROSITE" id="PS50007">
    <property type="entry name" value="PIPLC_X_DOMAIN"/>
    <property type="match status" value="1"/>
</dbReference>
<feature type="compositionally biased region" description="Low complexity" evidence="1">
    <location>
        <begin position="103"/>
        <end position="118"/>
    </location>
</feature>
<name>A0A2N9IZP3_FAGSY</name>
<dbReference type="Pfam" id="PF00078">
    <property type="entry name" value="RVT_1"/>
    <property type="match status" value="1"/>
</dbReference>
<feature type="region of interest" description="Disordered" evidence="1">
    <location>
        <begin position="201"/>
        <end position="224"/>
    </location>
</feature>
<sequence>MGKLKDLPSSQAGYFQFLRDGYRTLELSCLSNRGGRFVELVEYHGGSQRGNLRILEGRCGVGWVKFESELCCYFLTKIDSSSPPPSNGGAQVGTVRRSTQGTRNHNQRNGRNSNSQSSMERRDSRGGDNEAETESVESDDDVSHGPSSVTVAPVSSDSSCSSLEVPSNIVGFVSEYMDSETSCGVRKFKWKVSKGVEGGPNGRIEATRDSKRGEMGSRKVTASKSKGVHELKNLASSVNYEANPSMSRIDRVLVSTNWEGHYPDVVQKLLPKPISYHNPVLLEARGMAKGKSSFKFENMWLKALDFVDKVQEWWSGYSYSGTPSFVLAQKLKALKGDLKEWNKLVYGDVEHSLREVCKAELESVAHAEEVFWRPKSRILWLKEGDNNTKSFHKMVNSHRRCNYMDKVEVDGVVFEEESEIREQVVHFYESLYQESKTWRPTVDGLELDVITANERALLEHRFDKEEVLQVVKDLQGDKAPFPDGFTMAFFQKCWSVIEADVMGFFYEVYHHCKFERSLNASFIALIPKKQNASNIRDFRPISLIGSIYKLLAKEGRFWTRFLIANECLDSRLKSRNPGVICKLDIEKAYDHVNWSCLLHLLERMGFSRRWQLWIEACISLVQFSVLVNGSSGKEEGLIRGFKAGCNAADGLHISHLLYADDTILFCDSDLDQLLYIRMVLTCFKAVTGLWVNMAKSEMVPVGEVQNISELANSLCCHIGVLPLSYLGMPLGASYKAVTVWNPILEKLERRLSGWQKLYLSKGGCLTLLKKLRNCKGTSFGVAWEMSLSITWWVGIRYARRKKLAGLGVRSLFWTNKALLGKWLWRFGLEEHHLWRRVIVAKFGTDLGATIANVLTTPDSRGVREWNVTFVRDFNALEVDLVARFFHFLHSNNVPIAATTLALDGLRWKLCKDGVFTSRSFYYALIDRRGVSFPWKSIWRVKAPPRVVFFIWTAAWRSHSDL</sequence>
<dbReference type="PANTHER" id="PTHR33116:SF78">
    <property type="entry name" value="OS12G0587133 PROTEIN"/>
    <property type="match status" value="1"/>
</dbReference>
<accession>A0A2N9IZP3</accession>
<evidence type="ECO:0000313" key="3">
    <source>
        <dbReference type="EMBL" id="SPD29531.1"/>
    </source>
</evidence>
<dbReference type="EMBL" id="OIVN01006274">
    <property type="protein sequence ID" value="SPD29531.1"/>
    <property type="molecule type" value="Genomic_DNA"/>
</dbReference>
<feature type="compositionally biased region" description="Acidic residues" evidence="1">
    <location>
        <begin position="129"/>
        <end position="140"/>
    </location>
</feature>
<evidence type="ECO:0000259" key="2">
    <source>
        <dbReference type="Pfam" id="PF00078"/>
    </source>
</evidence>
<dbReference type="InterPro" id="IPR000477">
    <property type="entry name" value="RT_dom"/>
</dbReference>
<dbReference type="InterPro" id="IPR043502">
    <property type="entry name" value="DNA/RNA_pol_sf"/>
</dbReference>
<dbReference type="AlphaFoldDB" id="A0A2N9IZP3"/>
<feature type="compositionally biased region" description="Basic and acidic residues" evidence="1">
    <location>
        <begin position="119"/>
        <end position="128"/>
    </location>
</feature>